<reference evidence="1" key="1">
    <citation type="submission" date="2022-01" db="EMBL/GenBank/DDBJ databases">
        <authorList>
            <person name="Braso-Vives M."/>
        </authorList>
    </citation>
    <scope>NUCLEOTIDE SEQUENCE</scope>
</reference>
<dbReference type="AlphaFoldDB" id="A0A8J9YZ93"/>
<evidence type="ECO:0000313" key="1">
    <source>
        <dbReference type="EMBL" id="CAH1244317.1"/>
    </source>
</evidence>
<sequence length="445" mass="49445">MERQAEEDEQASARNDIRTVYQITKKVADSTKASSGPIKANEGSLLSREDDKLNRWAEYFEEVLNRLSPTSAAVTSDPQQSLYINTGYFTEEESRNAIEVLKNNKSPGMEDGITAEMLNGGEYTVKWMCQLRNQVWNSGEVPDDWKTGAVVCIPKKGKNCWLGVTAGEGSPFCPYQEKSVFIDQDEVEVAENVTYFGSSINNNGEMDKELKCRIGEASAAFNQLGKIWSPRILTATFHGNPGLTITVVYAPTEAASPADKDDFYSMLKDQLDKVKKRDGSAPSSDDKLLSEWRQYFSDLLNNDSGPQTSVLPPPAAQDLPICVEPPTLEETVKAINSMKDNKAAGLDCAITAEALRGGGDIMPLINRVRQRQLGFIGHALRLPTEEPLRTYALYIPTHGRRRPGRQKTSYLTYIQNLLGGAEGEMATDRQTWRRRVIGRCATDRL</sequence>
<evidence type="ECO:0000313" key="2">
    <source>
        <dbReference type="Proteomes" id="UP000838412"/>
    </source>
</evidence>
<dbReference type="Proteomes" id="UP000838412">
    <property type="component" value="Chromosome 14"/>
</dbReference>
<dbReference type="PANTHER" id="PTHR19446">
    <property type="entry name" value="REVERSE TRANSCRIPTASES"/>
    <property type="match status" value="1"/>
</dbReference>
<keyword evidence="2" id="KW-1185">Reference proteome</keyword>
<name>A0A8J9YZ93_BRALA</name>
<proteinExistence type="predicted"/>
<gene>
    <name evidence="1" type="primary">Hypp7258</name>
    <name evidence="1" type="ORF">BLAG_LOCUS6976</name>
</gene>
<dbReference type="OrthoDB" id="10071239at2759"/>
<organism evidence="1 2">
    <name type="scientific">Branchiostoma lanceolatum</name>
    <name type="common">Common lancelet</name>
    <name type="synonym">Amphioxus lanceolatum</name>
    <dbReference type="NCBI Taxonomy" id="7740"/>
    <lineage>
        <taxon>Eukaryota</taxon>
        <taxon>Metazoa</taxon>
        <taxon>Chordata</taxon>
        <taxon>Cephalochordata</taxon>
        <taxon>Leptocardii</taxon>
        <taxon>Amphioxiformes</taxon>
        <taxon>Branchiostomatidae</taxon>
        <taxon>Branchiostoma</taxon>
    </lineage>
</organism>
<dbReference type="EMBL" id="OV696699">
    <property type="protein sequence ID" value="CAH1244317.1"/>
    <property type="molecule type" value="Genomic_DNA"/>
</dbReference>
<protein>
    <submittedName>
        <fullName evidence="1">Hypp7258 protein</fullName>
    </submittedName>
</protein>
<accession>A0A8J9YZ93</accession>